<dbReference type="InterPro" id="IPR044810">
    <property type="entry name" value="WRKY_plant"/>
</dbReference>
<evidence type="ECO:0000313" key="8">
    <source>
        <dbReference type="Proteomes" id="UP000436088"/>
    </source>
</evidence>
<keyword evidence="4" id="KW-0804">Transcription</keyword>
<reference evidence="7" key="1">
    <citation type="submission" date="2019-09" db="EMBL/GenBank/DDBJ databases">
        <title>Draft genome information of white flower Hibiscus syriacus.</title>
        <authorList>
            <person name="Kim Y.-M."/>
        </authorList>
    </citation>
    <scope>NUCLEOTIDE SEQUENCE [LARGE SCALE GENOMIC DNA]</scope>
    <source>
        <strain evidence="7">YM2019G1</strain>
    </source>
</reference>
<organism evidence="7 8">
    <name type="scientific">Hibiscus syriacus</name>
    <name type="common">Rose of Sharon</name>
    <dbReference type="NCBI Taxonomy" id="106335"/>
    <lineage>
        <taxon>Eukaryota</taxon>
        <taxon>Viridiplantae</taxon>
        <taxon>Streptophyta</taxon>
        <taxon>Embryophyta</taxon>
        <taxon>Tracheophyta</taxon>
        <taxon>Spermatophyta</taxon>
        <taxon>Magnoliopsida</taxon>
        <taxon>eudicotyledons</taxon>
        <taxon>Gunneridae</taxon>
        <taxon>Pentapetalae</taxon>
        <taxon>rosids</taxon>
        <taxon>malvids</taxon>
        <taxon>Malvales</taxon>
        <taxon>Malvaceae</taxon>
        <taxon>Malvoideae</taxon>
        <taxon>Hibiscus</taxon>
    </lineage>
</organism>
<comment type="subcellular location">
    <subcellularLocation>
        <location evidence="1">Nucleus</location>
    </subcellularLocation>
</comment>
<keyword evidence="3" id="KW-0238">DNA-binding</keyword>
<evidence type="ECO:0000256" key="1">
    <source>
        <dbReference type="ARBA" id="ARBA00004123"/>
    </source>
</evidence>
<evidence type="ECO:0000256" key="5">
    <source>
        <dbReference type="ARBA" id="ARBA00023242"/>
    </source>
</evidence>
<dbReference type="GO" id="GO:0043565">
    <property type="term" value="F:sequence-specific DNA binding"/>
    <property type="evidence" value="ECO:0007669"/>
    <property type="project" value="InterPro"/>
</dbReference>
<dbReference type="Pfam" id="PF03106">
    <property type="entry name" value="WRKY"/>
    <property type="match status" value="1"/>
</dbReference>
<dbReference type="PANTHER" id="PTHR31221">
    <property type="entry name" value="WRKY TRANSCRIPTION FACTOR PROTEIN 1-RELATED"/>
    <property type="match status" value="1"/>
</dbReference>
<evidence type="ECO:0000259" key="6">
    <source>
        <dbReference type="PROSITE" id="PS50811"/>
    </source>
</evidence>
<dbReference type="GO" id="GO:0003700">
    <property type="term" value="F:DNA-binding transcription factor activity"/>
    <property type="evidence" value="ECO:0007669"/>
    <property type="project" value="InterPro"/>
</dbReference>
<protein>
    <recommendedName>
        <fullName evidence="6">WRKY domain-containing protein</fullName>
    </recommendedName>
</protein>
<name>A0A6A2X9S6_HIBSY</name>
<dbReference type="AlphaFoldDB" id="A0A6A2X9S6"/>
<feature type="domain" description="WRKY" evidence="6">
    <location>
        <begin position="8"/>
        <end position="58"/>
    </location>
</feature>
<comment type="caution">
    <text evidence="7">The sequence shown here is derived from an EMBL/GenBank/DDBJ whole genome shotgun (WGS) entry which is preliminary data.</text>
</comment>
<accession>A0A6A2X9S6</accession>
<dbReference type="Proteomes" id="UP000436088">
    <property type="component" value="Unassembled WGS sequence"/>
</dbReference>
<dbReference type="SUPFAM" id="SSF118290">
    <property type="entry name" value="WRKY DNA-binding domain"/>
    <property type="match status" value="1"/>
</dbReference>
<evidence type="ECO:0000313" key="7">
    <source>
        <dbReference type="EMBL" id="KAE8671818.1"/>
    </source>
</evidence>
<keyword evidence="8" id="KW-1185">Reference proteome</keyword>
<keyword evidence="5" id="KW-0539">Nucleus</keyword>
<dbReference type="Gene3D" id="2.20.25.80">
    <property type="entry name" value="WRKY domain"/>
    <property type="match status" value="1"/>
</dbReference>
<sequence>MDTDGENGRKALKNSTYPRSYYRCTTQKCTVKKRVERSYQDPSTVITTYEGHHNHLLPTSLRGNTVALLQPSMFPLARKMIFPHELFMQMTAPHHMNNQAGSENFIPFQQYYQHKVPDCGLLQDMVPSLFLKHEP</sequence>
<dbReference type="InterPro" id="IPR036576">
    <property type="entry name" value="WRKY_dom_sf"/>
</dbReference>
<dbReference type="PANTHER" id="PTHR31221:SF334">
    <property type="entry name" value="WRKY TRANSCRIPTION FACTOR 57-RELATED"/>
    <property type="match status" value="1"/>
</dbReference>
<dbReference type="InterPro" id="IPR003657">
    <property type="entry name" value="WRKY_dom"/>
</dbReference>
<dbReference type="GO" id="GO:0005634">
    <property type="term" value="C:nucleus"/>
    <property type="evidence" value="ECO:0007669"/>
    <property type="project" value="UniProtKB-SubCell"/>
</dbReference>
<keyword evidence="2" id="KW-0805">Transcription regulation</keyword>
<gene>
    <name evidence="7" type="ORF">F3Y22_tig00111917pilonHSYRG00116</name>
</gene>
<dbReference type="PROSITE" id="PS50811">
    <property type="entry name" value="WRKY"/>
    <property type="match status" value="1"/>
</dbReference>
<proteinExistence type="predicted"/>
<evidence type="ECO:0000256" key="3">
    <source>
        <dbReference type="ARBA" id="ARBA00023125"/>
    </source>
</evidence>
<evidence type="ECO:0000256" key="2">
    <source>
        <dbReference type="ARBA" id="ARBA00023015"/>
    </source>
</evidence>
<dbReference type="EMBL" id="VEPZ02001462">
    <property type="protein sequence ID" value="KAE8671818.1"/>
    <property type="molecule type" value="Genomic_DNA"/>
</dbReference>
<dbReference type="SMART" id="SM00774">
    <property type="entry name" value="WRKY"/>
    <property type="match status" value="1"/>
</dbReference>
<evidence type="ECO:0000256" key="4">
    <source>
        <dbReference type="ARBA" id="ARBA00023163"/>
    </source>
</evidence>